<dbReference type="GO" id="GO:0031177">
    <property type="term" value="F:phosphopantetheine binding"/>
    <property type="evidence" value="ECO:0007669"/>
    <property type="project" value="InterPro"/>
</dbReference>
<dbReference type="InterPro" id="IPR020845">
    <property type="entry name" value="AMP-binding_CS"/>
</dbReference>
<dbReference type="CDD" id="cd19531">
    <property type="entry name" value="LCL_NRPS-like"/>
    <property type="match status" value="1"/>
</dbReference>
<comment type="cofactor">
    <cofactor evidence="1">
        <name>pantetheine 4'-phosphate</name>
        <dbReference type="ChEBI" id="CHEBI:47942"/>
    </cofactor>
</comment>
<keyword evidence="3" id="KW-0597">Phosphoprotein</keyword>
<dbReference type="SUPFAM" id="SSF53335">
    <property type="entry name" value="S-adenosyl-L-methionine-dependent methyltransferases"/>
    <property type="match status" value="1"/>
</dbReference>
<dbReference type="RefSeq" id="WP_146520315.1">
    <property type="nucleotide sequence ID" value="NZ_CP151726.1"/>
</dbReference>
<dbReference type="InterPro" id="IPR023213">
    <property type="entry name" value="CAT-like_dom_sf"/>
</dbReference>
<dbReference type="Pfam" id="PF00550">
    <property type="entry name" value="PP-binding"/>
    <property type="match status" value="1"/>
</dbReference>
<dbReference type="NCBIfam" id="TIGR01733">
    <property type="entry name" value="AA-adenyl-dom"/>
    <property type="match status" value="2"/>
</dbReference>
<dbReference type="GO" id="GO:0043041">
    <property type="term" value="P:amino acid activation for nonribosomal peptide biosynthetic process"/>
    <property type="evidence" value="ECO:0007669"/>
    <property type="project" value="TreeGrafter"/>
</dbReference>
<dbReference type="InterPro" id="IPR025110">
    <property type="entry name" value="AMP-bd_C"/>
</dbReference>
<dbReference type="FunFam" id="1.10.1200.10:FF:000005">
    <property type="entry name" value="Nonribosomal peptide synthetase 1"/>
    <property type="match status" value="1"/>
</dbReference>
<dbReference type="PANTHER" id="PTHR45527:SF1">
    <property type="entry name" value="FATTY ACID SYNTHASE"/>
    <property type="match status" value="1"/>
</dbReference>
<dbReference type="InterPro" id="IPR020806">
    <property type="entry name" value="PKS_PP-bd"/>
</dbReference>
<dbReference type="CDD" id="cd02440">
    <property type="entry name" value="AdoMet_MTases"/>
    <property type="match status" value="1"/>
</dbReference>
<dbReference type="Gene3D" id="1.10.1200.10">
    <property type="entry name" value="ACP-like"/>
    <property type="match status" value="1"/>
</dbReference>
<dbReference type="Gene3D" id="3.30.559.30">
    <property type="entry name" value="Nonribosomal peptide synthetase, condensation domain"/>
    <property type="match status" value="2"/>
</dbReference>
<dbReference type="InterPro" id="IPR042099">
    <property type="entry name" value="ANL_N_sf"/>
</dbReference>
<dbReference type="InterPro" id="IPR000873">
    <property type="entry name" value="AMP-dep_synth/lig_dom"/>
</dbReference>
<evidence type="ECO:0000256" key="3">
    <source>
        <dbReference type="ARBA" id="ARBA00022553"/>
    </source>
</evidence>
<dbReference type="FunFam" id="3.40.50.12780:FF:000012">
    <property type="entry name" value="Non-ribosomal peptide synthetase"/>
    <property type="match status" value="1"/>
</dbReference>
<dbReference type="PANTHER" id="PTHR45527">
    <property type="entry name" value="NONRIBOSOMAL PEPTIDE SYNTHETASE"/>
    <property type="match status" value="1"/>
</dbReference>
<dbReference type="InterPro" id="IPR045851">
    <property type="entry name" value="AMP-bd_C_sf"/>
</dbReference>
<proteinExistence type="predicted"/>
<feature type="domain" description="Carrier" evidence="4">
    <location>
        <begin position="1011"/>
        <end position="1085"/>
    </location>
</feature>
<evidence type="ECO:0000256" key="2">
    <source>
        <dbReference type="ARBA" id="ARBA00022450"/>
    </source>
</evidence>
<dbReference type="Gene3D" id="3.40.50.12780">
    <property type="entry name" value="N-terminal domain of ligase-like"/>
    <property type="match status" value="2"/>
</dbReference>
<dbReference type="PROSITE" id="PS00012">
    <property type="entry name" value="PHOSPHOPANTETHEINE"/>
    <property type="match status" value="1"/>
</dbReference>
<dbReference type="CDD" id="cd05930">
    <property type="entry name" value="A_NRPS"/>
    <property type="match status" value="2"/>
</dbReference>
<dbReference type="GO" id="GO:0044550">
    <property type="term" value="P:secondary metabolite biosynthetic process"/>
    <property type="evidence" value="ECO:0007669"/>
    <property type="project" value="TreeGrafter"/>
</dbReference>
<dbReference type="InterPro" id="IPR029063">
    <property type="entry name" value="SAM-dependent_MTases_sf"/>
</dbReference>
<dbReference type="InterPro" id="IPR009081">
    <property type="entry name" value="PP-bd_ACP"/>
</dbReference>
<name>A0A5C6B093_9BACT</name>
<evidence type="ECO:0000259" key="4">
    <source>
        <dbReference type="PROSITE" id="PS50075"/>
    </source>
</evidence>
<dbReference type="SUPFAM" id="SSF56801">
    <property type="entry name" value="Acetyl-CoA synthetase-like"/>
    <property type="match status" value="2"/>
</dbReference>
<keyword evidence="6" id="KW-1185">Reference proteome</keyword>
<dbReference type="Proteomes" id="UP000320176">
    <property type="component" value="Unassembled WGS sequence"/>
</dbReference>
<dbReference type="Pfam" id="PF00668">
    <property type="entry name" value="Condensation"/>
    <property type="match status" value="3"/>
</dbReference>
<dbReference type="Gene3D" id="3.30.300.30">
    <property type="match status" value="2"/>
</dbReference>
<gene>
    <name evidence="5" type="primary">lgrB</name>
    <name evidence="5" type="ORF">Pla52n_30360</name>
</gene>
<dbReference type="Pfam" id="PF00501">
    <property type="entry name" value="AMP-binding"/>
    <property type="match status" value="2"/>
</dbReference>
<dbReference type="OrthoDB" id="9778383at2"/>
<dbReference type="Pfam" id="PF13193">
    <property type="entry name" value="AMP-binding_C"/>
    <property type="match status" value="1"/>
</dbReference>
<dbReference type="GO" id="GO:0003824">
    <property type="term" value="F:catalytic activity"/>
    <property type="evidence" value="ECO:0007669"/>
    <property type="project" value="InterPro"/>
</dbReference>
<organism evidence="5 6">
    <name type="scientific">Stieleria varia</name>
    <dbReference type="NCBI Taxonomy" id="2528005"/>
    <lineage>
        <taxon>Bacteria</taxon>
        <taxon>Pseudomonadati</taxon>
        <taxon>Planctomycetota</taxon>
        <taxon>Planctomycetia</taxon>
        <taxon>Pirellulales</taxon>
        <taxon>Pirellulaceae</taxon>
        <taxon>Stieleria</taxon>
    </lineage>
</organism>
<dbReference type="EMBL" id="SJPN01000003">
    <property type="protein sequence ID" value="TWU04991.1"/>
    <property type="molecule type" value="Genomic_DNA"/>
</dbReference>
<reference evidence="5 6" key="1">
    <citation type="submission" date="2019-02" db="EMBL/GenBank/DDBJ databases">
        <title>Deep-cultivation of Planctomycetes and their phenomic and genomic characterization uncovers novel biology.</title>
        <authorList>
            <person name="Wiegand S."/>
            <person name="Jogler M."/>
            <person name="Boedeker C."/>
            <person name="Pinto D."/>
            <person name="Vollmers J."/>
            <person name="Rivas-Marin E."/>
            <person name="Kohn T."/>
            <person name="Peeters S.H."/>
            <person name="Heuer A."/>
            <person name="Rast P."/>
            <person name="Oberbeckmann S."/>
            <person name="Bunk B."/>
            <person name="Jeske O."/>
            <person name="Meyerdierks A."/>
            <person name="Storesund J.E."/>
            <person name="Kallscheuer N."/>
            <person name="Luecker S."/>
            <person name="Lage O.M."/>
            <person name="Pohl T."/>
            <person name="Merkel B.J."/>
            <person name="Hornburger P."/>
            <person name="Mueller R.-W."/>
            <person name="Bruemmer F."/>
            <person name="Labrenz M."/>
            <person name="Spormann A.M."/>
            <person name="Op Den Camp H."/>
            <person name="Overmann J."/>
            <person name="Amann R."/>
            <person name="Jetten M.S.M."/>
            <person name="Mascher T."/>
            <person name="Medema M.H."/>
            <person name="Devos D.P."/>
            <person name="Kaster A.-K."/>
            <person name="Ovreas L."/>
            <person name="Rohde M."/>
            <person name="Galperin M.Y."/>
            <person name="Jogler C."/>
        </authorList>
    </citation>
    <scope>NUCLEOTIDE SEQUENCE [LARGE SCALE GENOMIC DNA]</scope>
    <source>
        <strain evidence="5 6">Pla52n</strain>
    </source>
</reference>
<evidence type="ECO:0000256" key="1">
    <source>
        <dbReference type="ARBA" id="ARBA00001957"/>
    </source>
</evidence>
<dbReference type="SMART" id="SM00823">
    <property type="entry name" value="PKS_PP"/>
    <property type="match status" value="1"/>
</dbReference>
<dbReference type="InterPro" id="IPR006162">
    <property type="entry name" value="Ppantetheine_attach_site"/>
</dbReference>
<evidence type="ECO:0000313" key="6">
    <source>
        <dbReference type="Proteomes" id="UP000320176"/>
    </source>
</evidence>
<dbReference type="InterPro" id="IPR010071">
    <property type="entry name" value="AA_adenyl_dom"/>
</dbReference>
<dbReference type="PROSITE" id="PS50075">
    <property type="entry name" value="CARRIER"/>
    <property type="match status" value="1"/>
</dbReference>
<dbReference type="InterPro" id="IPR036736">
    <property type="entry name" value="ACP-like_sf"/>
</dbReference>
<dbReference type="SUPFAM" id="SSF47336">
    <property type="entry name" value="ACP-like"/>
    <property type="match status" value="1"/>
</dbReference>
<comment type="caution">
    <text evidence="5">The sequence shown here is derived from an EMBL/GenBank/DDBJ whole genome shotgun (WGS) entry which is preliminary data.</text>
</comment>
<dbReference type="InterPro" id="IPR001242">
    <property type="entry name" value="Condensation_dom"/>
</dbReference>
<dbReference type="SUPFAM" id="SSF52777">
    <property type="entry name" value="CoA-dependent acyltransferases"/>
    <property type="match status" value="4"/>
</dbReference>
<evidence type="ECO:0000313" key="5">
    <source>
        <dbReference type="EMBL" id="TWU04991.1"/>
    </source>
</evidence>
<dbReference type="Gene3D" id="3.40.50.150">
    <property type="entry name" value="Vaccinia Virus protein VP39"/>
    <property type="match status" value="1"/>
</dbReference>
<protein>
    <submittedName>
        <fullName evidence="5">Linear gramicidin synthase subunit B</fullName>
    </submittedName>
</protein>
<keyword evidence="2" id="KW-0596">Phosphopantetheine</keyword>
<accession>A0A5C6B093</accession>
<dbReference type="PROSITE" id="PS00455">
    <property type="entry name" value="AMP_BINDING"/>
    <property type="match status" value="1"/>
</dbReference>
<sequence length="2306" mass="257237">MMQRNEAQPSRDSSRASASELASNQRMIWLGQQRYPEHPLYEVPHVFEIRGDVDPTKFQAAFEQLVNSTEILRTIARAPDWKQLVIQPSLQSPCESVSFETEPEDARRELASQYVQERIRRRLEPSEALYDSVLIRLSDAESWWFLRLHHLLTDGLNARQLLAAMSALYRGGDASPVRNKPQYSSFVRFESDTRSSQEFAEHIEWWSKRIDPRSGTRFYVRESAEETTSASSGLDFGVSRFGVSHGCGTKTVANAKTAHLPNPRSKTGRWTRAKHFTHRRLVIRLDDDESELIGELAEQTPFRQFTPALSHHNIFATAVATLLHRLEQDAKVRFGVTSHGRTNRRFRETIGLFMQLLPFEVDFDADDTFESVSRKVADETLGFLQHSVAGVMQPESAKAFDVVLNVLDLTVDDFAGMPATLRWLHNGYGDPARKLTISTHRLRETGAWEVIFDFNCGDFSGVQQDRLINHFRKVLREMKTPGAPIGSFPLDASQETALLATSSSPHQASIGETVWHRFVGIVEQYPDRIAMRGSCEWLSEGSSEKTDDDSPSGITFRVLMLHAERLAQFLDGPMTLVPVLCRRDANAVVSILAVLASGRSFLPIDLDQPQARIDTLLQDSNASLLIDASAYPRVTQLHFDANEIDCEMTRDACYVLYTSGSTGKPNGVVVGHQSILNLLDEFENLAPVSDGKGSWWTNVGFDVAIYEIFSSILYGRTLCIPVDDVRNQPEKLFSWMVEQKITNAYLPAFFLQAFSDFLCKYPESSLQRLLVGVEPIPQCVLASISRQVSGLQVINGYGPTEATVCATLMLVDESDDSVEPASIGRAVSGNVLRIVDPYGQVVPVGIPGELLIGGVGLARGYLRRPDLTQQRFQAIAGDSRSDVWYRTGDIVCLREDGNLLFRGRRDDQIKVRGHRIELGEVLSAIRSIDGVTDAVVVDLADDAGRNIFAAVVGEHTERSLRTRLADLLPRYMLPRLIRIVNEIPRTINGKPDIEAIRDAFDLSTAKVERVAASNPTEFTLLSIWQKLLRRSEIGVSDHFFEIGGDSLTAMQVVFEAEKLGISLRLPDLFEHPTVRELANEIRLDDDTTADPDHVGLQESNQYVLSPGQRSLWYLNQVDPDSVAYHVQIRLEMEGTLNTAKVQECFNELAKRHESLRTTFGDHDGIPYASVHPQCEIPFDAHDAATESQANSLCMQEGARRFDLQNGPLLRVVLIRFADDRSWVILTAHHIAVDQQSVQLLLTEFAQRYNEQVDHSVNTLAESSCGNSEPASGFARSKQEVRDRDGERCLSFWKSKLADISQSIDLPVDMPLERALIGNGGLHRFSISGELSQRLRELAKSHQVSLNTLLLTAFQTLLFRYCGEETFVIGVPVSHRHQLRFAETVGFLTETLPFPCSIKGDATFSDLLTNTDSTFTQCLGNLSASLDEIISGVRSIRTPAGRIPFQTMFVMQQPIARPAISGVEVTGIQIEHLGESKFDFTLFAVDAATLEFMIEYRSDLFSQSAVERMTEHWTRLLDEIAAEPATAIGRFDFLTDEDHRAIELCNRMCEPDMTRLPERAADFLVSETILDVIAGHVRRQPQAVAVFFEGQSLTFQELDWRTSLLSHRLIERGVESGEAVALCCERGIEMIVGIIGILKSGAAYVPADPRLPSARLQHIVNDATVSAIVTQEKYFESMAVLEKPVLNASGGFESDPETGGTPSVKPVVAAGDTAYVIYTSGSTGQPKGVEVTHRGLLKSTEARFRYYDNVPETFMLLSPVWFDSSIAGIFWTLAAGGTLVVPSEEKLRDIQALSHLIADQQVTHTLCLPSFYQLLLRHSEARSLGSLQNVIVAGEPCASTVIDEHFANLPDTRLFNEYGPTEATVWATARELAIEDSEGGVSIGSAVPGCEVRVLDLNGRDVPIGVVGEIHLGGTRLSKGYRGQPELTAERFVQKSDSSDSRFYRTGDLARLRSDGSLLFVGRVDDQMKINGQRVEPAEIESELSHCPGVVEIAVGFTESPSSISSDTETLAMYLATQPAEIAEALLRESEGHGGSAAPDVETFDHETLDVAVRLQLRSADFIRTPRDRQRNWLIQQALQESISDLNHLDRLAAEMVPGSEHPHEPQDLSMVRMSSDEIMEDWQTPLMREMANYACEAHGDVLEIGFGRGVAASFIQQAGVRSHTVIEMNAHCIRDFFVPWRARYPESDIRLIEGRWQENLNKLSTYDTVFFHAFPMNESEFVEYIANSATFAEHFFPTAAKLVRPGGVFTYLTTEIDSLSRRHQRSLFQHFDEIHQRVLPLSVPEDTKDAWWANSMVVLRALRGSR</sequence>
<dbReference type="GO" id="GO:0005737">
    <property type="term" value="C:cytoplasm"/>
    <property type="evidence" value="ECO:0007669"/>
    <property type="project" value="TreeGrafter"/>
</dbReference>
<dbReference type="Gene3D" id="3.30.559.10">
    <property type="entry name" value="Chloramphenicol acetyltransferase-like domain"/>
    <property type="match status" value="2"/>
</dbReference>